<feature type="compositionally biased region" description="Polar residues" evidence="1">
    <location>
        <begin position="553"/>
        <end position="576"/>
    </location>
</feature>
<feature type="compositionally biased region" description="Polar residues" evidence="1">
    <location>
        <begin position="297"/>
        <end position="307"/>
    </location>
</feature>
<evidence type="ECO:0000259" key="2">
    <source>
        <dbReference type="Pfam" id="PF08553"/>
    </source>
</evidence>
<evidence type="ECO:0000313" key="5">
    <source>
        <dbReference type="Proteomes" id="UP001153365"/>
    </source>
</evidence>
<dbReference type="Pfam" id="PF17748">
    <property type="entry name" value="VID27_N"/>
    <property type="match status" value="1"/>
</dbReference>
<feature type="non-terminal residue" evidence="4">
    <location>
        <position position="1"/>
    </location>
</feature>
<gene>
    <name evidence="4" type="ORF">PPACK8108_LOCUS5977</name>
</gene>
<dbReference type="SUPFAM" id="SSF50978">
    <property type="entry name" value="WD40 repeat-like"/>
    <property type="match status" value="1"/>
</dbReference>
<dbReference type="InterPro" id="IPR036322">
    <property type="entry name" value="WD40_repeat_dom_sf"/>
</dbReference>
<dbReference type="AlphaFoldDB" id="A0AAV0AU34"/>
<dbReference type="InterPro" id="IPR040979">
    <property type="entry name" value="Vid27_N"/>
</dbReference>
<keyword evidence="5" id="KW-1185">Reference proteome</keyword>
<evidence type="ECO:0000259" key="3">
    <source>
        <dbReference type="Pfam" id="PF17748"/>
    </source>
</evidence>
<dbReference type="EMBL" id="CALTRL010001155">
    <property type="protein sequence ID" value="CAH7671216.1"/>
    <property type="molecule type" value="Genomic_DNA"/>
</dbReference>
<dbReference type="InterPro" id="IPR040458">
    <property type="entry name" value="Vid27"/>
</dbReference>
<feature type="region of interest" description="Disordered" evidence="1">
    <location>
        <begin position="505"/>
        <end position="576"/>
    </location>
</feature>
<feature type="domain" description="Vid27 N-terminal" evidence="3">
    <location>
        <begin position="4"/>
        <end position="152"/>
    </location>
</feature>
<dbReference type="GO" id="GO:0005634">
    <property type="term" value="C:nucleus"/>
    <property type="evidence" value="ECO:0007669"/>
    <property type="project" value="TreeGrafter"/>
</dbReference>
<dbReference type="PANTHER" id="PTHR31913:SF0">
    <property type="entry name" value="VACUOLAR IMPORT AND DEGRADATION PROTEIN 27"/>
    <property type="match status" value="1"/>
</dbReference>
<reference evidence="4" key="1">
    <citation type="submission" date="2022-06" db="EMBL/GenBank/DDBJ databases">
        <authorList>
            <consortium name="SYNGENTA / RWTH Aachen University"/>
        </authorList>
    </citation>
    <scope>NUCLEOTIDE SEQUENCE</scope>
</reference>
<evidence type="ECO:0000256" key="1">
    <source>
        <dbReference type="SAM" id="MobiDB-lite"/>
    </source>
</evidence>
<evidence type="ECO:0000313" key="4">
    <source>
        <dbReference type="EMBL" id="CAH7671216.1"/>
    </source>
</evidence>
<feature type="compositionally biased region" description="Basic and acidic residues" evidence="1">
    <location>
        <begin position="505"/>
        <end position="515"/>
    </location>
</feature>
<sequence length="940" mass="105006">SLCGGGLYLVRNNTSAKVKRECLYLEAVASILKTKVPHQYQLSIANSSSDEGSSPDLEGKNIYLEKVFLIDEALKFSVHETTEEGDESVRMLGLMWIDVSSPGLDDCYEFLINPQSEECSERDIYTFEDAVYQCMWERANQTSLWEVSEEEFSAEFSAFKARYTLELNLIDFYRLEKISLTSQSLPRSELSNSFERERSLTPQAEYDDDDVDEDEEVIDDRSDSSAEEIANQLRATTLNSNESPNTLPSISPKVSTAQSKGKSPAQPKTPSGRSHTGLSPAVSPNNASRASGVKASTPAQSRFNNLQSTSSPSPSSPSVNIRNNSIYSDIRKSPAQIRSNLSPVASSSNHALNQVETQMTDRATTNEISEGTFQRVWTDYCDLYFFHEDVGGFKLHMRGVLAVLWTPMAESPQEDLCWLSVINVDDGSNLLCMNIDHSQSINFSEDYICFKYTRIDTDTDAKLEHSWLLRIVNDEGQKDVRRYDAAQGAFQKALFERDVRAGRQENPAVEKRELNNDQSAQGSVEVVRDIEIPDAEPESEDSESEDESSEESTSGVRCQQNRPAPRKSSSGPQNSQLAVGYKEDMSFVVRGDMIGVFQNQQSRGQQLKFMASIKELTTPEGRKLVPSKVMLHKQDSLIVLQDPVNKSSLYCLDLQVGKVVEEWKVGKGDGISNIFPRSKFSQMDPEQTLLGHSTKSLFAIDPRLSGSKLARNEDKTWKTLDISCGTTTKSGHIALGCHNGDIKLLDSKIGKDSTVSITEGRDRVIAVDCSSDGKYLIATYRTYLMLYDCQHRNNGPLGFTKKFSIADKPTGYRIELSPEHRALIASEGVEICFKPAKFNQGLDSIEKSIVTQIGPYIIDFNFRKLKNREISYTTKRYDEKIVDGMFKWNNDREIVVAMPGDVFLENRKKLLKPDRNSLVGVGSINRSSLAGGSIVREWGG</sequence>
<feature type="compositionally biased region" description="Polar residues" evidence="1">
    <location>
        <begin position="233"/>
        <end position="289"/>
    </location>
</feature>
<organism evidence="4 5">
    <name type="scientific">Phakopsora pachyrhizi</name>
    <name type="common">Asian soybean rust disease fungus</name>
    <dbReference type="NCBI Taxonomy" id="170000"/>
    <lineage>
        <taxon>Eukaryota</taxon>
        <taxon>Fungi</taxon>
        <taxon>Dikarya</taxon>
        <taxon>Basidiomycota</taxon>
        <taxon>Pucciniomycotina</taxon>
        <taxon>Pucciniomycetes</taxon>
        <taxon>Pucciniales</taxon>
        <taxon>Phakopsoraceae</taxon>
        <taxon>Phakopsora</taxon>
    </lineage>
</organism>
<dbReference type="Pfam" id="PF08553">
    <property type="entry name" value="VID27"/>
    <property type="match status" value="1"/>
</dbReference>
<accession>A0AAV0AU34</accession>
<dbReference type="PANTHER" id="PTHR31913">
    <property type="entry name" value="VACUOLAR IMPORT AND DEGRADATION PROTEIN 27"/>
    <property type="match status" value="1"/>
</dbReference>
<feature type="region of interest" description="Disordered" evidence="1">
    <location>
        <begin position="186"/>
        <end position="322"/>
    </location>
</feature>
<feature type="compositionally biased region" description="Low complexity" evidence="1">
    <location>
        <begin position="308"/>
        <end position="318"/>
    </location>
</feature>
<proteinExistence type="predicted"/>
<dbReference type="Proteomes" id="UP001153365">
    <property type="component" value="Unassembled WGS sequence"/>
</dbReference>
<dbReference type="InterPro" id="IPR013863">
    <property type="entry name" value="VID27_C"/>
</dbReference>
<feature type="compositionally biased region" description="Acidic residues" evidence="1">
    <location>
        <begin position="532"/>
        <end position="550"/>
    </location>
</feature>
<comment type="caution">
    <text evidence="4">The sequence shown here is derived from an EMBL/GenBank/DDBJ whole genome shotgun (WGS) entry which is preliminary data.</text>
</comment>
<feature type="domain" description="Vacuolar import/degradation Vid27 C-terminal" evidence="2">
    <location>
        <begin position="573"/>
        <end position="919"/>
    </location>
</feature>
<name>A0AAV0AU34_PHAPC</name>
<feature type="compositionally biased region" description="Acidic residues" evidence="1">
    <location>
        <begin position="205"/>
        <end position="218"/>
    </location>
</feature>
<dbReference type="GO" id="GO:0005737">
    <property type="term" value="C:cytoplasm"/>
    <property type="evidence" value="ECO:0007669"/>
    <property type="project" value="TreeGrafter"/>
</dbReference>
<protein>
    <submittedName>
        <fullName evidence="4">VID27 cytoplasmic protein-domain-containing protein</fullName>
    </submittedName>
</protein>